<dbReference type="AlphaFoldDB" id="A0A7R9KZC6"/>
<protein>
    <submittedName>
        <fullName evidence="1">Uncharacterized protein</fullName>
    </submittedName>
</protein>
<dbReference type="EMBL" id="CAJPIZ010008954">
    <property type="protein sequence ID" value="CAG2111496.1"/>
    <property type="molecule type" value="Genomic_DNA"/>
</dbReference>
<evidence type="ECO:0000313" key="1">
    <source>
        <dbReference type="EMBL" id="CAD7631066.1"/>
    </source>
</evidence>
<reference evidence="1" key="1">
    <citation type="submission" date="2020-11" db="EMBL/GenBank/DDBJ databases">
        <authorList>
            <person name="Tran Van P."/>
        </authorList>
    </citation>
    <scope>NUCLEOTIDE SEQUENCE</scope>
</reference>
<keyword evidence="2" id="KW-1185">Reference proteome</keyword>
<name>A0A7R9KZC6_9ACAR</name>
<proteinExistence type="predicted"/>
<organism evidence="1">
    <name type="scientific">Medioppia subpectinata</name>
    <dbReference type="NCBI Taxonomy" id="1979941"/>
    <lineage>
        <taxon>Eukaryota</taxon>
        <taxon>Metazoa</taxon>
        <taxon>Ecdysozoa</taxon>
        <taxon>Arthropoda</taxon>
        <taxon>Chelicerata</taxon>
        <taxon>Arachnida</taxon>
        <taxon>Acari</taxon>
        <taxon>Acariformes</taxon>
        <taxon>Sarcoptiformes</taxon>
        <taxon>Oribatida</taxon>
        <taxon>Brachypylina</taxon>
        <taxon>Oppioidea</taxon>
        <taxon>Oppiidae</taxon>
        <taxon>Medioppia</taxon>
    </lineage>
</organism>
<accession>A0A7R9KZC6</accession>
<gene>
    <name evidence="1" type="ORF">OSB1V03_LOCUS11476</name>
</gene>
<dbReference type="Proteomes" id="UP000759131">
    <property type="component" value="Unassembled WGS sequence"/>
</dbReference>
<sequence>MGLLKIITKIKQKEKEIRVLVLYALIVHSFDPFIQ</sequence>
<dbReference type="OrthoDB" id="2011769at2759"/>
<dbReference type="EMBL" id="OC863529">
    <property type="protein sequence ID" value="CAD7631066.1"/>
    <property type="molecule type" value="Genomic_DNA"/>
</dbReference>
<evidence type="ECO:0000313" key="2">
    <source>
        <dbReference type="Proteomes" id="UP000759131"/>
    </source>
</evidence>